<dbReference type="AlphaFoldDB" id="A0A7J6X876"/>
<dbReference type="PANTHER" id="PTHR34808:SF5">
    <property type="entry name" value="SMP DOMAIN-CONTAINING PROTEIN"/>
    <property type="match status" value="1"/>
</dbReference>
<name>A0A7J6X876_THATH</name>
<dbReference type="PANTHER" id="PTHR34808">
    <property type="entry name" value="EXPRESSED PROTEIN"/>
    <property type="match status" value="1"/>
</dbReference>
<dbReference type="Proteomes" id="UP000554482">
    <property type="component" value="Unassembled WGS sequence"/>
</dbReference>
<reference evidence="1 2" key="1">
    <citation type="submission" date="2020-06" db="EMBL/GenBank/DDBJ databases">
        <title>Transcriptomic and genomic resources for Thalictrum thalictroides and T. hernandezii: Facilitating candidate gene discovery in an emerging model plant lineage.</title>
        <authorList>
            <person name="Arias T."/>
            <person name="Riano-Pachon D.M."/>
            <person name="Di Stilio V.S."/>
        </authorList>
    </citation>
    <scope>NUCLEOTIDE SEQUENCE [LARGE SCALE GENOMIC DNA]</scope>
    <source>
        <strain evidence="2">cv. WT478/WT964</strain>
        <tissue evidence="1">Leaves</tissue>
    </source>
</reference>
<evidence type="ECO:0000313" key="1">
    <source>
        <dbReference type="EMBL" id="KAF5205924.1"/>
    </source>
</evidence>
<protein>
    <submittedName>
        <fullName evidence="1">Uncharacterized protein</fullName>
    </submittedName>
</protein>
<organism evidence="1 2">
    <name type="scientific">Thalictrum thalictroides</name>
    <name type="common">Rue-anemone</name>
    <name type="synonym">Anemone thalictroides</name>
    <dbReference type="NCBI Taxonomy" id="46969"/>
    <lineage>
        <taxon>Eukaryota</taxon>
        <taxon>Viridiplantae</taxon>
        <taxon>Streptophyta</taxon>
        <taxon>Embryophyta</taxon>
        <taxon>Tracheophyta</taxon>
        <taxon>Spermatophyta</taxon>
        <taxon>Magnoliopsida</taxon>
        <taxon>Ranunculales</taxon>
        <taxon>Ranunculaceae</taxon>
        <taxon>Thalictroideae</taxon>
        <taxon>Thalictrum</taxon>
    </lineage>
</organism>
<sequence length="103" mass="11443">MEPRTLNEGQINHARKAAVNIIQNTESNESSTAFIEGLKPVVPIKEIEEMFERRHQFQKLVDSKETAVAAIEPAAVHNCACNTVNVDESPDMAKIREPLSAPF</sequence>
<proteinExistence type="predicted"/>
<gene>
    <name evidence="1" type="ORF">FRX31_004492</name>
</gene>
<dbReference type="OrthoDB" id="1719804at2759"/>
<evidence type="ECO:0000313" key="2">
    <source>
        <dbReference type="Proteomes" id="UP000554482"/>
    </source>
</evidence>
<accession>A0A7J6X876</accession>
<keyword evidence="2" id="KW-1185">Reference proteome</keyword>
<comment type="caution">
    <text evidence="1">The sequence shown here is derived from an EMBL/GenBank/DDBJ whole genome shotgun (WGS) entry which is preliminary data.</text>
</comment>
<dbReference type="EMBL" id="JABWDY010003455">
    <property type="protein sequence ID" value="KAF5205924.1"/>
    <property type="molecule type" value="Genomic_DNA"/>
</dbReference>